<keyword evidence="3 6" id="KW-0813">Transport</keyword>
<name>A0ABP7MP52_9GAMM</name>
<dbReference type="InterPro" id="IPR006127">
    <property type="entry name" value="ZnuA-like"/>
</dbReference>
<dbReference type="Gene3D" id="3.40.50.1980">
    <property type="entry name" value="Nitrogenase molybdenum iron protein domain"/>
    <property type="match status" value="2"/>
</dbReference>
<evidence type="ECO:0000256" key="6">
    <source>
        <dbReference type="RuleBase" id="RU003512"/>
    </source>
</evidence>
<evidence type="ECO:0000256" key="7">
    <source>
        <dbReference type="SAM" id="SignalP"/>
    </source>
</evidence>
<feature type="chain" id="PRO_5046691289" description="High-affinity zinc uptake system protein ZnuA" evidence="7">
    <location>
        <begin position="24"/>
        <end position="296"/>
    </location>
</feature>
<comment type="caution">
    <text evidence="8">The sequence shown here is derived from an EMBL/GenBank/DDBJ whole genome shotgun (WGS) entry which is preliminary data.</text>
</comment>
<evidence type="ECO:0000313" key="9">
    <source>
        <dbReference type="Proteomes" id="UP001501565"/>
    </source>
</evidence>
<keyword evidence="5" id="KW-0406">Ion transport</keyword>
<dbReference type="PANTHER" id="PTHR42953">
    <property type="entry name" value="HIGH-AFFINITY ZINC UPTAKE SYSTEM PROTEIN ZNUA-RELATED"/>
    <property type="match status" value="1"/>
</dbReference>
<dbReference type="InterPro" id="IPR006129">
    <property type="entry name" value="AdhesinB"/>
</dbReference>
<proteinExistence type="inferred from homology"/>
<accession>A0ABP7MP52</accession>
<evidence type="ECO:0000313" key="8">
    <source>
        <dbReference type="EMBL" id="GAA3925051.1"/>
    </source>
</evidence>
<dbReference type="InterPro" id="IPR050492">
    <property type="entry name" value="Bact_metal-bind_prot9"/>
</dbReference>
<dbReference type="Pfam" id="PF01297">
    <property type="entry name" value="ZnuA"/>
    <property type="match status" value="1"/>
</dbReference>
<comment type="similarity">
    <text evidence="1 6">Belongs to the bacterial solute-binding protein 9 family.</text>
</comment>
<dbReference type="PRINTS" id="PR00691">
    <property type="entry name" value="ADHESINB"/>
</dbReference>
<dbReference type="InterPro" id="IPR006128">
    <property type="entry name" value="Lipoprotein_PsaA-like"/>
</dbReference>
<organism evidence="8 9">
    <name type="scientific">Litoribacillus peritrichatus</name>
    <dbReference type="NCBI Taxonomy" id="718191"/>
    <lineage>
        <taxon>Bacteria</taxon>
        <taxon>Pseudomonadati</taxon>
        <taxon>Pseudomonadota</taxon>
        <taxon>Gammaproteobacteria</taxon>
        <taxon>Oceanospirillales</taxon>
        <taxon>Oceanospirillaceae</taxon>
        <taxon>Litoribacillus</taxon>
    </lineage>
</organism>
<keyword evidence="5" id="KW-0862">Zinc</keyword>
<dbReference type="EMBL" id="BAABBN010000007">
    <property type="protein sequence ID" value="GAA3925051.1"/>
    <property type="molecule type" value="Genomic_DNA"/>
</dbReference>
<evidence type="ECO:0000256" key="1">
    <source>
        <dbReference type="ARBA" id="ARBA00011028"/>
    </source>
</evidence>
<evidence type="ECO:0000256" key="4">
    <source>
        <dbReference type="ARBA" id="ARBA00022729"/>
    </source>
</evidence>
<protein>
    <recommendedName>
        <fullName evidence="2">High-affinity zinc uptake system protein ZnuA</fullName>
    </recommendedName>
</protein>
<evidence type="ECO:0000256" key="3">
    <source>
        <dbReference type="ARBA" id="ARBA00022448"/>
    </source>
</evidence>
<keyword evidence="5" id="KW-0864">Zinc transport</keyword>
<dbReference type="PRINTS" id="PR00690">
    <property type="entry name" value="ADHESNFAMILY"/>
</dbReference>
<dbReference type="Proteomes" id="UP001501565">
    <property type="component" value="Unassembled WGS sequence"/>
</dbReference>
<keyword evidence="4 7" id="KW-0732">Signal</keyword>
<sequence length="296" mass="32945">MNNKLLTAFLLIVGLAFSNASFAQLNIGITLHPYYSYVKHIVGDKATVTPLIEAGFNPHAYKLAPADLARLKAMDAIVVNGIGHDEFAIEVIRQLNLPTLTTIYANEGVPLLSNPAGTKHNPHTFVSIDASIRQVYTIAKQLAKMDPENARYFQRNALSFARQLRTIKKNAQQKIAGLDLSHVRIASTHNAYGYLLQEFGMTISAVVEPAHGVSPSASQLQNTINKIRDVNVQILFTELNMENQYVDVIERETHSRLYHFSHMTYGDYRTELVTEDMTSNLNTLVTALTYAAEQAL</sequence>
<keyword evidence="9" id="KW-1185">Reference proteome</keyword>
<dbReference type="SUPFAM" id="SSF53807">
    <property type="entry name" value="Helical backbone' metal receptor"/>
    <property type="match status" value="1"/>
</dbReference>
<dbReference type="PANTHER" id="PTHR42953:SF3">
    <property type="entry name" value="HIGH-AFFINITY ZINC UPTAKE SYSTEM PROTEIN ZNUA"/>
    <property type="match status" value="1"/>
</dbReference>
<evidence type="ECO:0000256" key="2">
    <source>
        <dbReference type="ARBA" id="ARBA00015915"/>
    </source>
</evidence>
<feature type="signal peptide" evidence="7">
    <location>
        <begin position="1"/>
        <end position="23"/>
    </location>
</feature>
<evidence type="ECO:0000256" key="5">
    <source>
        <dbReference type="ARBA" id="ARBA00022906"/>
    </source>
</evidence>
<gene>
    <name evidence="8" type="ORF">GCM10022277_21200</name>
</gene>
<dbReference type="RefSeq" id="WP_344798358.1">
    <property type="nucleotide sequence ID" value="NZ_BAABBN010000007.1"/>
</dbReference>
<reference evidence="9" key="1">
    <citation type="journal article" date="2019" name="Int. J. Syst. Evol. Microbiol.">
        <title>The Global Catalogue of Microorganisms (GCM) 10K type strain sequencing project: providing services to taxonomists for standard genome sequencing and annotation.</title>
        <authorList>
            <consortium name="The Broad Institute Genomics Platform"/>
            <consortium name="The Broad Institute Genome Sequencing Center for Infectious Disease"/>
            <person name="Wu L."/>
            <person name="Ma J."/>
        </authorList>
    </citation>
    <scope>NUCLEOTIDE SEQUENCE [LARGE SCALE GENOMIC DNA]</scope>
    <source>
        <strain evidence="9">JCM 17551</strain>
    </source>
</reference>